<name>A0A6J5MVZ9_9CAUD</name>
<proteinExistence type="predicted"/>
<dbReference type="EMBL" id="LR796549">
    <property type="protein sequence ID" value="CAB4150838.1"/>
    <property type="molecule type" value="Genomic_DNA"/>
</dbReference>
<accession>A0A6J5MVZ9</accession>
<protein>
    <submittedName>
        <fullName evidence="2">Uncharacterized protein</fullName>
    </submittedName>
</protein>
<feature type="region of interest" description="Disordered" evidence="1">
    <location>
        <begin position="515"/>
        <end position="534"/>
    </location>
</feature>
<evidence type="ECO:0000313" key="2">
    <source>
        <dbReference type="EMBL" id="CAB4150838.1"/>
    </source>
</evidence>
<gene>
    <name evidence="2" type="ORF">UFOVP574_38</name>
</gene>
<sequence>MIGSTVNPALGRIDYSPIVQGAQSAAQSIQNAGQVTGQMYANLGKQISGGFEQYQKNKEERDFYETAVRSRMGQAIQSMNEFKANPQLYGGKAPIRPEMLESISIEDIPKVSIGKLKSYTNELDNILQESRGALAKANAVRQAEKDIQAIAQNKFLTQAYSTTQGMQVPTGVSTTVKETYRAPTKEEGRINLAGLNYGESVKQGSVVPGVKFNVQQPITIPDSVKNFIIVNPVTGAAELNKTTVDQFSKVADQALSEKANLRYNIERGTLPDFKIESFGGGVGGGAAIRRTPIERPMTPEEKIAAGNVYRATEQRVSQVQETQKAIDEAQKIVQRDAQGPTPVEIKTFISKDPNLTPLQSSSFELVTKPEFRNATAQEKTDKVLNEYIKNGGELSLEFLGKVKSAFKSDVEKFDLGGGLTAVTFGNNFHVVDANKNNKPISLGLTKKIEQDQYQELLNKATRYGSWDRLPEAYKETLASLTAVYGGKDMVGMPISPVTIFNNRLEALRGQQLSQPRNPLLTKPISAAPGWSMTR</sequence>
<organism evidence="2">
    <name type="scientific">uncultured Caudovirales phage</name>
    <dbReference type="NCBI Taxonomy" id="2100421"/>
    <lineage>
        <taxon>Viruses</taxon>
        <taxon>Duplodnaviria</taxon>
        <taxon>Heunggongvirae</taxon>
        <taxon>Uroviricota</taxon>
        <taxon>Caudoviricetes</taxon>
        <taxon>Peduoviridae</taxon>
        <taxon>Maltschvirus</taxon>
        <taxon>Maltschvirus maltsch</taxon>
    </lineage>
</organism>
<evidence type="ECO:0000256" key="1">
    <source>
        <dbReference type="SAM" id="MobiDB-lite"/>
    </source>
</evidence>
<reference evidence="2" key="1">
    <citation type="submission" date="2020-04" db="EMBL/GenBank/DDBJ databases">
        <authorList>
            <person name="Chiriac C."/>
            <person name="Salcher M."/>
            <person name="Ghai R."/>
            <person name="Kavagutti S V."/>
        </authorList>
    </citation>
    <scope>NUCLEOTIDE SEQUENCE</scope>
</reference>